<feature type="region of interest" description="Disordered" evidence="1">
    <location>
        <begin position="344"/>
        <end position="569"/>
    </location>
</feature>
<dbReference type="GO" id="GO:0030870">
    <property type="term" value="C:Mre11 complex"/>
    <property type="evidence" value="ECO:0007669"/>
    <property type="project" value="InterPro"/>
</dbReference>
<dbReference type="GO" id="GO:0003684">
    <property type="term" value="F:damaged DNA binding"/>
    <property type="evidence" value="ECO:0007669"/>
    <property type="project" value="TreeGrafter"/>
</dbReference>
<dbReference type="STRING" id="34475.A0A4Y9XMP7"/>
<dbReference type="PANTHER" id="PTHR12162:SF0">
    <property type="entry name" value="NIBRIN"/>
    <property type="match status" value="1"/>
</dbReference>
<dbReference type="PANTHER" id="PTHR12162">
    <property type="entry name" value="NIBRIN-RELATED"/>
    <property type="match status" value="1"/>
</dbReference>
<dbReference type="InterPro" id="IPR036420">
    <property type="entry name" value="BRCT_dom_sf"/>
</dbReference>
<organism evidence="2 3">
    <name type="scientific">Rhodofomes roseus</name>
    <dbReference type="NCBI Taxonomy" id="34475"/>
    <lineage>
        <taxon>Eukaryota</taxon>
        <taxon>Fungi</taxon>
        <taxon>Dikarya</taxon>
        <taxon>Basidiomycota</taxon>
        <taxon>Agaricomycotina</taxon>
        <taxon>Agaricomycetes</taxon>
        <taxon>Polyporales</taxon>
        <taxon>Rhodofomes</taxon>
    </lineage>
</organism>
<dbReference type="AlphaFoldDB" id="A0A4Y9XMP7"/>
<dbReference type="GO" id="GO:0007095">
    <property type="term" value="P:mitotic G2 DNA damage checkpoint signaling"/>
    <property type="evidence" value="ECO:0007669"/>
    <property type="project" value="InterPro"/>
</dbReference>
<name>A0A4Y9XMP7_9APHY</name>
<dbReference type="EMBL" id="SEKV01001431">
    <property type="protein sequence ID" value="TFY50617.1"/>
    <property type="molecule type" value="Genomic_DNA"/>
</dbReference>
<evidence type="ECO:0008006" key="4">
    <source>
        <dbReference type="Google" id="ProtNLM"/>
    </source>
</evidence>
<sequence>MWVLAGPFDCDEHKIPTSTKQKLLKAGVKYSLGRKDDTANLVIQQKKISRRDHFIFEVVYEGDVDPTNPAQHPKLTVVYPATEGKKAVSRKVIRKIGPNPALNPGEILYLEDADIVQAALDIHITVQWIPVACLLPPTRGAPLPDPSTYAPLVQSSSGTFCICIRPTPHPDVTHHVSPTITLSPELALSLLSVATIVTPEWLADLLKAGRAEPGKPRFRPALKQFMKWAPNEGRAGLFRGCRFIFVGEKGREVQEAMRELVKRGEGEYECYAVEGGRAGLRKVLSKGRAKGRILVLVGEEDALVPAVGKDGWQELVDEANSFEVNFISRERILEAVVETDTSLLNSDSVSDEEALSPLPDVVPNTHPDEPSIPPPTHTPAAESQESQPARSRLRRRAASGASSRAPSPPPPAPSQPSPAAEEPAEPPKRRGLIRRAGRSRTTAVDDTSMDLDGDGTPAPTSQSARQTPEPIRGPSIGPEPTPARSRLKRRAGTLAAKSDIIDLTSDAPAEADEPPLKKFRALFEQSDPERVGQSGSLETQMTTQGESVTESEAVATQSGVGGAGRGGRG</sequence>
<protein>
    <recommendedName>
        <fullName evidence="4">BRCT domain-containing protein</fullName>
    </recommendedName>
</protein>
<evidence type="ECO:0000313" key="3">
    <source>
        <dbReference type="Proteomes" id="UP000298390"/>
    </source>
</evidence>
<feature type="compositionally biased region" description="Basic residues" evidence="1">
    <location>
        <begin position="429"/>
        <end position="438"/>
    </location>
</feature>
<dbReference type="GO" id="GO:0000724">
    <property type="term" value="P:double-strand break repair via homologous recombination"/>
    <property type="evidence" value="ECO:0007669"/>
    <property type="project" value="TreeGrafter"/>
</dbReference>
<gene>
    <name evidence="2" type="ORF">EVJ58_g10969</name>
</gene>
<evidence type="ECO:0000313" key="2">
    <source>
        <dbReference type="EMBL" id="TFY50617.1"/>
    </source>
</evidence>
<evidence type="ECO:0000256" key="1">
    <source>
        <dbReference type="SAM" id="MobiDB-lite"/>
    </source>
</evidence>
<comment type="caution">
    <text evidence="2">The sequence shown here is derived from an EMBL/GenBank/DDBJ whole genome shotgun (WGS) entry which is preliminary data.</text>
</comment>
<feature type="compositionally biased region" description="Gly residues" evidence="1">
    <location>
        <begin position="559"/>
        <end position="569"/>
    </location>
</feature>
<proteinExistence type="predicted"/>
<accession>A0A4Y9XMP7</accession>
<dbReference type="InterPro" id="IPR040227">
    <property type="entry name" value="Nibrin-rel"/>
</dbReference>
<dbReference type="Gene3D" id="2.60.200.20">
    <property type="match status" value="1"/>
</dbReference>
<dbReference type="SUPFAM" id="SSF52113">
    <property type="entry name" value="BRCT domain"/>
    <property type="match status" value="1"/>
</dbReference>
<feature type="compositionally biased region" description="Polar residues" evidence="1">
    <location>
        <begin position="533"/>
        <end position="558"/>
    </location>
</feature>
<reference evidence="2 3" key="1">
    <citation type="submission" date="2019-01" db="EMBL/GenBank/DDBJ databases">
        <title>Genome sequencing of the rare red list fungi Fomitopsis rosea.</title>
        <authorList>
            <person name="Buettner E."/>
            <person name="Kellner H."/>
        </authorList>
    </citation>
    <scope>NUCLEOTIDE SEQUENCE [LARGE SCALE GENOMIC DNA]</scope>
    <source>
        <strain evidence="2 3">DSM 105464</strain>
    </source>
</reference>
<feature type="compositionally biased region" description="Pro residues" evidence="1">
    <location>
        <begin position="406"/>
        <end position="416"/>
    </location>
</feature>
<dbReference type="Proteomes" id="UP000298390">
    <property type="component" value="Unassembled WGS sequence"/>
</dbReference>